<dbReference type="InterPro" id="IPR009000">
    <property type="entry name" value="Transl_B-barrel_sf"/>
</dbReference>
<keyword evidence="6" id="KW-0342">GTP-binding</keyword>
<dbReference type="GO" id="GO:0005525">
    <property type="term" value="F:GTP binding"/>
    <property type="evidence" value="ECO:0007669"/>
    <property type="project" value="UniProtKB-KW"/>
</dbReference>
<comment type="function">
    <text evidence="8">One of the essential components for the initiation of protein synthesis. Protects formylmethionyl-tRNA from spontaneous hydrolysis and promotes its binding to the 30S ribosomal subunits. Also involved in the hydrolysis of GTP during the formation of the 70S ribosomal complex.</text>
</comment>
<evidence type="ECO:0000313" key="10">
    <source>
        <dbReference type="EMBL" id="PJC27912.1"/>
    </source>
</evidence>
<dbReference type="PROSITE" id="PS51722">
    <property type="entry name" value="G_TR_2"/>
    <property type="match status" value="1"/>
</dbReference>
<reference evidence="11" key="1">
    <citation type="submission" date="2017-09" db="EMBL/GenBank/DDBJ databases">
        <title>Depth-based differentiation of microbial function through sediment-hosted aquifers and enrichment of novel symbionts in the deep terrestrial subsurface.</title>
        <authorList>
            <person name="Probst A.J."/>
            <person name="Ladd B."/>
            <person name="Jarett J.K."/>
            <person name="Geller-Mcgrath D.E."/>
            <person name="Sieber C.M.K."/>
            <person name="Emerson J.B."/>
            <person name="Anantharaman K."/>
            <person name="Thomas B.C."/>
            <person name="Malmstrom R."/>
            <person name="Stieglmeier M."/>
            <person name="Klingl A."/>
            <person name="Woyke T."/>
            <person name="Ryan C.M."/>
            <person name="Banfield J.F."/>
        </authorList>
    </citation>
    <scope>NUCLEOTIDE SEQUENCE [LARGE SCALE GENOMIC DNA]</scope>
</reference>
<keyword evidence="4" id="KW-0547">Nucleotide-binding</keyword>
<evidence type="ECO:0000256" key="8">
    <source>
        <dbReference type="RuleBase" id="RU000644"/>
    </source>
</evidence>
<evidence type="ECO:0000313" key="11">
    <source>
        <dbReference type="Proteomes" id="UP000229816"/>
    </source>
</evidence>
<dbReference type="SUPFAM" id="SSF52156">
    <property type="entry name" value="Initiation factor IF2/eIF5b, domain 3"/>
    <property type="match status" value="1"/>
</dbReference>
<dbReference type="NCBIfam" id="TIGR00231">
    <property type="entry name" value="small_GTP"/>
    <property type="match status" value="1"/>
</dbReference>
<evidence type="ECO:0000256" key="7">
    <source>
        <dbReference type="NCBIfam" id="TIGR00487"/>
    </source>
</evidence>
<evidence type="ECO:0000256" key="1">
    <source>
        <dbReference type="ARBA" id="ARBA00007733"/>
    </source>
</evidence>
<dbReference type="FunFam" id="3.40.50.10050:FF:000001">
    <property type="entry name" value="Translation initiation factor IF-2"/>
    <property type="match status" value="1"/>
</dbReference>
<dbReference type="NCBIfam" id="TIGR00487">
    <property type="entry name" value="IF-2"/>
    <property type="match status" value="1"/>
</dbReference>
<keyword evidence="5 8" id="KW-0648">Protein biosynthesis</keyword>
<evidence type="ECO:0000256" key="2">
    <source>
        <dbReference type="ARBA" id="ARBA00020675"/>
    </source>
</evidence>
<dbReference type="InterPro" id="IPR015760">
    <property type="entry name" value="TIF_IF2"/>
</dbReference>
<keyword evidence="3 8" id="KW-0396">Initiation factor</keyword>
<name>A0A2M8ES23_9BACT</name>
<dbReference type="Pfam" id="PF22042">
    <property type="entry name" value="EF-G_D2"/>
    <property type="match status" value="1"/>
</dbReference>
<dbReference type="InterPro" id="IPR023115">
    <property type="entry name" value="TIF_IF2_dom3"/>
</dbReference>
<dbReference type="GO" id="GO:0005737">
    <property type="term" value="C:cytoplasm"/>
    <property type="evidence" value="ECO:0007669"/>
    <property type="project" value="UniProtKB-UniRule"/>
</dbReference>
<comment type="caution">
    <text evidence="10">The sequence shown here is derived from an EMBL/GenBank/DDBJ whole genome shotgun (WGS) entry which is preliminary data.</text>
</comment>
<dbReference type="Gene3D" id="2.40.30.10">
    <property type="entry name" value="Translation factors"/>
    <property type="match status" value="2"/>
</dbReference>
<dbReference type="InterPro" id="IPR036925">
    <property type="entry name" value="TIF_IF2_dom3_sf"/>
</dbReference>
<dbReference type="InterPro" id="IPR053905">
    <property type="entry name" value="EF-G-like_DII"/>
</dbReference>
<evidence type="ECO:0000256" key="6">
    <source>
        <dbReference type="ARBA" id="ARBA00023134"/>
    </source>
</evidence>
<gene>
    <name evidence="10" type="primary">infB</name>
    <name evidence="10" type="ORF">CO054_02970</name>
</gene>
<dbReference type="InterPro" id="IPR027417">
    <property type="entry name" value="P-loop_NTPase"/>
</dbReference>
<dbReference type="Pfam" id="PF11987">
    <property type="entry name" value="IF-2"/>
    <property type="match status" value="1"/>
</dbReference>
<protein>
    <recommendedName>
        <fullName evidence="2 7">Translation initiation factor IF-2</fullName>
    </recommendedName>
</protein>
<dbReference type="AlphaFoldDB" id="A0A2M8ES23"/>
<accession>A0A2M8ES23</accession>
<feature type="domain" description="Tr-type G" evidence="9">
    <location>
        <begin position="12"/>
        <end position="180"/>
    </location>
</feature>
<evidence type="ECO:0000256" key="3">
    <source>
        <dbReference type="ARBA" id="ARBA00022540"/>
    </source>
</evidence>
<dbReference type="GO" id="GO:0003924">
    <property type="term" value="F:GTPase activity"/>
    <property type="evidence" value="ECO:0007669"/>
    <property type="project" value="InterPro"/>
</dbReference>
<dbReference type="InterPro" id="IPR000795">
    <property type="entry name" value="T_Tr_GTP-bd_dom"/>
</dbReference>
<proteinExistence type="inferred from homology"/>
<evidence type="ECO:0000256" key="5">
    <source>
        <dbReference type="ARBA" id="ARBA00022917"/>
    </source>
</evidence>
<organism evidence="10 11">
    <name type="scientific">Candidatus Shapirobacteria bacterium CG_4_9_14_0_2_um_filter_39_11</name>
    <dbReference type="NCBI Taxonomy" id="1974478"/>
    <lineage>
        <taxon>Bacteria</taxon>
        <taxon>Candidatus Shapironibacteriota</taxon>
    </lineage>
</organism>
<dbReference type="InterPro" id="IPR005225">
    <property type="entry name" value="Small_GTP-bd"/>
</dbReference>
<evidence type="ECO:0000256" key="4">
    <source>
        <dbReference type="ARBA" id="ARBA00022741"/>
    </source>
</evidence>
<dbReference type="EMBL" id="PFSF01000068">
    <property type="protein sequence ID" value="PJC27912.1"/>
    <property type="molecule type" value="Genomic_DNA"/>
</dbReference>
<evidence type="ECO:0000259" key="9">
    <source>
        <dbReference type="PROSITE" id="PS51722"/>
    </source>
</evidence>
<dbReference type="PANTHER" id="PTHR43381">
    <property type="entry name" value="TRANSLATION INITIATION FACTOR IF-2-RELATED"/>
    <property type="match status" value="1"/>
</dbReference>
<dbReference type="GO" id="GO:0003743">
    <property type="term" value="F:translation initiation factor activity"/>
    <property type="evidence" value="ECO:0007669"/>
    <property type="project" value="UniProtKB-UniRule"/>
</dbReference>
<sequence length="481" mass="52457">MVKTGKQIGFGPRPPVVVVLGHVDHGKTTLLDKIRQTNIASSEPGGITQHIGACQINYKGQPITFIDTPGHKAFSQMRSRGAKVADLAVLVVAVDEGVKPQTLESLKYIKKAGINYLVALNKIDVSNTNIERVKKLLSQNGIMVEGYGGDIVAVPISAKTGKGIDELLEMISLLAQMAQLKGNSKDKLEGVILESRLDPRRGTLATVLVRNGSLKIGDEVWVEGLRAKIRAMIDDKGKMVKIAVPSQPVGVLGFKTVPPVGGKVKRAEGEIPEEKPKAKKVEEPQKEEKKLRIILKADSLGTLEAIESSLPEKCQVILSGVSDVNESDVLLANTTKAEVIAFDVKISSLVKKLAEEELVKITQFKIIYELLEAVSKKITKFLKLTKEEEILGRAEIIAEFKIKNERIAGCQVKEGKIAKQNLIQLRRGEEILGNARIKSMKIGKNDVDEAKTGEEFGVVFSPKLDFAIGDMLASLRKIEEV</sequence>
<dbReference type="SUPFAM" id="SSF52540">
    <property type="entry name" value="P-loop containing nucleoside triphosphate hydrolases"/>
    <property type="match status" value="1"/>
</dbReference>
<dbReference type="Gene3D" id="3.40.50.10050">
    <property type="entry name" value="Translation initiation factor IF- 2, domain 3"/>
    <property type="match status" value="1"/>
</dbReference>
<dbReference type="Proteomes" id="UP000229816">
    <property type="component" value="Unassembled WGS sequence"/>
</dbReference>
<comment type="similarity">
    <text evidence="1 8">Belongs to the TRAFAC class translation factor GTPase superfamily. Classic translation factor GTPase family. IF-2 subfamily.</text>
</comment>
<dbReference type="CDD" id="cd01887">
    <property type="entry name" value="IF2_eIF5B"/>
    <property type="match status" value="1"/>
</dbReference>
<dbReference type="PANTHER" id="PTHR43381:SF4">
    <property type="entry name" value="EUKARYOTIC TRANSLATION INITIATION FACTOR 5B"/>
    <property type="match status" value="1"/>
</dbReference>
<dbReference type="SUPFAM" id="SSF50447">
    <property type="entry name" value="Translation proteins"/>
    <property type="match status" value="2"/>
</dbReference>
<dbReference type="InterPro" id="IPR000178">
    <property type="entry name" value="TF_IF2_bacterial-like"/>
</dbReference>
<dbReference type="Pfam" id="PF00009">
    <property type="entry name" value="GTP_EFTU"/>
    <property type="match status" value="1"/>
</dbReference>
<dbReference type="FunFam" id="3.40.50.300:FF:000019">
    <property type="entry name" value="Translation initiation factor IF-2"/>
    <property type="match status" value="1"/>
</dbReference>
<dbReference type="Gene3D" id="3.40.50.300">
    <property type="entry name" value="P-loop containing nucleotide triphosphate hydrolases"/>
    <property type="match status" value="1"/>
</dbReference>